<dbReference type="Proteomes" id="UP000008817">
    <property type="component" value="Plasmid pC"/>
</dbReference>
<dbReference type="AlphaFoldDB" id="B3Q3F1"/>
<evidence type="ECO:0000313" key="2">
    <source>
        <dbReference type="EMBL" id="ACE94708.1"/>
    </source>
</evidence>
<accession>B3Q3F1</accession>
<dbReference type="HOGENOM" id="CLU_1814255_0_0_5"/>
<proteinExistence type="predicted"/>
<keyword evidence="2" id="KW-0614">Plasmid</keyword>
<feature type="compositionally biased region" description="Basic residues" evidence="1">
    <location>
        <begin position="22"/>
        <end position="33"/>
    </location>
</feature>
<dbReference type="EMBL" id="CP001077">
    <property type="protein sequence ID" value="ACE94708.1"/>
    <property type="molecule type" value="Genomic_DNA"/>
</dbReference>
<reference evidence="2 3" key="1">
    <citation type="submission" date="2008-04" db="EMBL/GenBank/DDBJ databases">
        <title>Genome diversity and DNA divergence of Rhizobium etli.</title>
        <authorList>
            <person name="Gonzalez V."/>
            <person name="Acosta J.L."/>
            <person name="Santamaria R.I."/>
            <person name="Bustos P."/>
            <person name="Hernandez-Gonzalez I.L."/>
            <person name="Fernandez J.L."/>
            <person name="Diaz R."/>
            <person name="Flores M."/>
            <person name="Mora J."/>
            <person name="Palacios R."/>
            <person name="Davila G."/>
        </authorList>
    </citation>
    <scope>NUCLEOTIDE SEQUENCE [LARGE SCALE GENOMIC DNA]</scope>
    <source>
        <strain evidence="2 3">CIAT 652</strain>
        <plasmid evidence="3">Plasmid pC</plasmid>
    </source>
</reference>
<evidence type="ECO:0000313" key="3">
    <source>
        <dbReference type="Proteomes" id="UP000008817"/>
    </source>
</evidence>
<geneLocation type="plasmid" evidence="2 3">
    <name>pC</name>
</geneLocation>
<evidence type="ECO:0000256" key="1">
    <source>
        <dbReference type="SAM" id="MobiDB-lite"/>
    </source>
</evidence>
<gene>
    <name evidence="2" type="ordered locus">RHECIAT_PC0000631</name>
</gene>
<name>B3Q3F1_RHIE6</name>
<protein>
    <submittedName>
        <fullName evidence="2">Uncharacterized protein</fullName>
    </submittedName>
</protein>
<dbReference type="KEGG" id="rec:RHECIAT_PC0000631"/>
<sequence>MALVRVPDTGTPGKMRSASSHPRYRSRDRRRPQRSPGSSWTASVRQEFRTMESIRFFTTGATAPFAQQRLRPHRIIDHVAPPWAHAIFIDGKRRFRFIPHPLHGGKGQAVPRSNGLKLRTLWFRKRKCRSEKSNETSSLRKS</sequence>
<organism evidence="2 3">
    <name type="scientific">Rhizobium etli (strain CIAT 652)</name>
    <dbReference type="NCBI Taxonomy" id="491916"/>
    <lineage>
        <taxon>Bacteria</taxon>
        <taxon>Pseudomonadati</taxon>
        <taxon>Pseudomonadota</taxon>
        <taxon>Alphaproteobacteria</taxon>
        <taxon>Hyphomicrobiales</taxon>
        <taxon>Rhizobiaceae</taxon>
        <taxon>Rhizobium/Agrobacterium group</taxon>
        <taxon>Rhizobium</taxon>
    </lineage>
</organism>
<feature type="region of interest" description="Disordered" evidence="1">
    <location>
        <begin position="1"/>
        <end position="44"/>
    </location>
</feature>